<comment type="similarity">
    <text evidence="5">Belongs to the adenylate kinase family.</text>
</comment>
<keyword evidence="4 5" id="KW-0418">Kinase</keyword>
<evidence type="ECO:0000313" key="8">
    <source>
        <dbReference type="Proteomes" id="UP000177953"/>
    </source>
</evidence>
<reference evidence="7 8" key="1">
    <citation type="journal article" date="2016" name="Nat. Commun.">
        <title>Thousands of microbial genomes shed light on interconnected biogeochemical processes in an aquifer system.</title>
        <authorList>
            <person name="Anantharaman K."/>
            <person name="Brown C.T."/>
            <person name="Hug L.A."/>
            <person name="Sharon I."/>
            <person name="Castelle C.J."/>
            <person name="Probst A.J."/>
            <person name="Thomas B.C."/>
            <person name="Singh A."/>
            <person name="Wilkins M.J."/>
            <person name="Karaoz U."/>
            <person name="Brodie E.L."/>
            <person name="Williams K.H."/>
            <person name="Hubbard S.S."/>
            <person name="Banfield J.F."/>
        </authorList>
    </citation>
    <scope>NUCLEOTIDE SEQUENCE [LARGE SCALE GENOMIC DNA]</scope>
</reference>
<dbReference type="InterPro" id="IPR000850">
    <property type="entry name" value="Adenylat/UMP-CMP_kin"/>
</dbReference>
<comment type="subunit">
    <text evidence="6">Monomer.</text>
</comment>
<evidence type="ECO:0000256" key="2">
    <source>
        <dbReference type="ARBA" id="ARBA00022727"/>
    </source>
</evidence>
<organism evidence="7 8">
    <name type="scientific">Candidatus Magasanikbacteria bacterium RIFCSPHIGHO2_01_FULL_47_8</name>
    <dbReference type="NCBI Taxonomy" id="1798673"/>
    <lineage>
        <taxon>Bacteria</taxon>
        <taxon>Candidatus Magasanikiibacteriota</taxon>
    </lineage>
</organism>
<proteinExistence type="inferred from homology"/>
<dbReference type="CDD" id="cd01428">
    <property type="entry name" value="ADK"/>
    <property type="match status" value="1"/>
</dbReference>
<keyword evidence="1 5" id="KW-0808">Transferase</keyword>
<keyword evidence="3 6" id="KW-0547">Nucleotide-binding</keyword>
<comment type="catalytic activity">
    <reaction evidence="6">
        <text>AMP + ATP = 2 ADP</text>
        <dbReference type="Rhea" id="RHEA:12973"/>
        <dbReference type="ChEBI" id="CHEBI:30616"/>
        <dbReference type="ChEBI" id="CHEBI:456215"/>
        <dbReference type="ChEBI" id="CHEBI:456216"/>
        <dbReference type="EC" id="2.7.4.3"/>
    </reaction>
</comment>
<evidence type="ECO:0000256" key="6">
    <source>
        <dbReference type="RuleBase" id="RU003331"/>
    </source>
</evidence>
<evidence type="ECO:0000256" key="5">
    <source>
        <dbReference type="RuleBase" id="RU003330"/>
    </source>
</evidence>
<dbReference type="Pfam" id="PF00406">
    <property type="entry name" value="ADK"/>
    <property type="match status" value="1"/>
</dbReference>
<dbReference type="PRINTS" id="PR00094">
    <property type="entry name" value="ADENYLTKNASE"/>
</dbReference>
<dbReference type="AlphaFoldDB" id="A0A1F6MCW4"/>
<dbReference type="GO" id="GO:0005737">
    <property type="term" value="C:cytoplasm"/>
    <property type="evidence" value="ECO:0007669"/>
    <property type="project" value="UniProtKB-SubCell"/>
</dbReference>
<dbReference type="GO" id="GO:0004017">
    <property type="term" value="F:AMP kinase activity"/>
    <property type="evidence" value="ECO:0007669"/>
    <property type="project" value="UniProtKB-EC"/>
</dbReference>
<dbReference type="EMBL" id="MFPU01000052">
    <property type="protein sequence ID" value="OGH69333.1"/>
    <property type="molecule type" value="Genomic_DNA"/>
</dbReference>
<comment type="subcellular location">
    <subcellularLocation>
        <location evidence="6">Cytoplasm</location>
    </subcellularLocation>
</comment>
<dbReference type="Proteomes" id="UP000177953">
    <property type="component" value="Unassembled WGS sequence"/>
</dbReference>
<keyword evidence="6" id="KW-0067">ATP-binding</keyword>
<dbReference type="Gene3D" id="3.40.50.300">
    <property type="entry name" value="P-loop containing nucleotide triphosphate hydrolases"/>
    <property type="match status" value="1"/>
</dbReference>
<dbReference type="InterPro" id="IPR027417">
    <property type="entry name" value="P-loop_NTPase"/>
</dbReference>
<dbReference type="PANTHER" id="PTHR23359">
    <property type="entry name" value="NUCLEOTIDE KINASE"/>
    <property type="match status" value="1"/>
</dbReference>
<gene>
    <name evidence="7" type="ORF">A2754_04125</name>
</gene>
<comment type="caution">
    <text evidence="7">The sequence shown here is derived from an EMBL/GenBank/DDBJ whole genome shotgun (WGS) entry which is preliminary data.</text>
</comment>
<dbReference type="SUPFAM" id="SSF52540">
    <property type="entry name" value="P-loop containing nucleoside triphosphate hydrolases"/>
    <property type="match status" value="1"/>
</dbReference>
<evidence type="ECO:0000313" key="7">
    <source>
        <dbReference type="EMBL" id="OGH69333.1"/>
    </source>
</evidence>
<evidence type="ECO:0000256" key="4">
    <source>
        <dbReference type="ARBA" id="ARBA00022777"/>
    </source>
</evidence>
<dbReference type="EC" id="2.7.4.3" evidence="6"/>
<dbReference type="GO" id="GO:0005524">
    <property type="term" value="F:ATP binding"/>
    <property type="evidence" value="ECO:0007669"/>
    <property type="project" value="UniProtKB-KW"/>
</dbReference>
<keyword evidence="2" id="KW-0545">Nucleotide biosynthesis</keyword>
<name>A0A1F6MCW4_9BACT</name>
<sequence length="178" mass="19885">MKKILIFIGPPGSGKGTQAKKIAENHHYGHISTGDLLRKLQTSDDIKPDEAAALKEMKAGHLVPDWLIYRLVFKEADSYLDRGHGIVLDGAIRNIPQAAKYQEYFKEKNLADEVVAVEIGLSDEESFNRLSKRRICEKCGEIIPWTPELESIKACPKCGGKLVARADDSEEVIEKRIV</sequence>
<evidence type="ECO:0000256" key="1">
    <source>
        <dbReference type="ARBA" id="ARBA00022679"/>
    </source>
</evidence>
<accession>A0A1F6MCW4</accession>
<evidence type="ECO:0000256" key="3">
    <source>
        <dbReference type="ARBA" id="ARBA00022741"/>
    </source>
</evidence>
<protein>
    <recommendedName>
        <fullName evidence="6">Adenylate kinase</fullName>
        <ecNumber evidence="6">2.7.4.3</ecNumber>
    </recommendedName>
</protein>